<comment type="caution">
    <text evidence="3">The sequence shown here is derived from an EMBL/GenBank/DDBJ whole genome shotgun (WGS) entry which is preliminary data.</text>
</comment>
<feature type="region of interest" description="Disordered" evidence="1">
    <location>
        <begin position="1"/>
        <end position="114"/>
    </location>
</feature>
<dbReference type="GO" id="GO:0004601">
    <property type="term" value="F:peroxidase activity"/>
    <property type="evidence" value="ECO:0007669"/>
    <property type="project" value="InterPro"/>
</dbReference>
<protein>
    <recommendedName>
        <fullName evidence="2">Plant heme peroxidase family profile domain-containing protein</fullName>
    </recommendedName>
</protein>
<dbReference type="GO" id="GO:0006979">
    <property type="term" value="P:response to oxidative stress"/>
    <property type="evidence" value="ECO:0007669"/>
    <property type="project" value="InterPro"/>
</dbReference>
<dbReference type="AlphaFoldDB" id="A0A8T0T916"/>
<evidence type="ECO:0000313" key="4">
    <source>
        <dbReference type="Proteomes" id="UP000823388"/>
    </source>
</evidence>
<feature type="compositionally biased region" description="Low complexity" evidence="1">
    <location>
        <begin position="38"/>
        <end position="56"/>
    </location>
</feature>
<organism evidence="3 4">
    <name type="scientific">Panicum virgatum</name>
    <name type="common">Blackwell switchgrass</name>
    <dbReference type="NCBI Taxonomy" id="38727"/>
    <lineage>
        <taxon>Eukaryota</taxon>
        <taxon>Viridiplantae</taxon>
        <taxon>Streptophyta</taxon>
        <taxon>Embryophyta</taxon>
        <taxon>Tracheophyta</taxon>
        <taxon>Spermatophyta</taxon>
        <taxon>Magnoliopsida</taxon>
        <taxon>Liliopsida</taxon>
        <taxon>Poales</taxon>
        <taxon>Poaceae</taxon>
        <taxon>PACMAD clade</taxon>
        <taxon>Panicoideae</taxon>
        <taxon>Panicodae</taxon>
        <taxon>Paniceae</taxon>
        <taxon>Panicinae</taxon>
        <taxon>Panicum</taxon>
        <taxon>Panicum sect. Hiantes</taxon>
    </lineage>
</organism>
<dbReference type="GO" id="GO:0020037">
    <property type="term" value="F:heme binding"/>
    <property type="evidence" value="ECO:0007669"/>
    <property type="project" value="InterPro"/>
</dbReference>
<sequence length="235" mass="25306">MGRLGRYGGTPARDPPPPNPWEVGHYLFLSGNPPPSTGGPRPASASAPVAAYSSPVRRPRRRRGVRVCRRPARALAGRRSSTAFPSSLARHGGRDPIPFQSLRKDRSRSLTPSNHAVEANGWCGVVVSVPATASCARLLLIWQKHRRTPSIHASGGRRRSCVPTGKYDGSISAPPLGPGQRPFPAQPDGTMRRRVLRCRVAAQTTVSLVAGGRHALTDPFAYVFKDSGALLRFQS</sequence>
<dbReference type="PROSITE" id="PS50873">
    <property type="entry name" value="PEROXIDASE_4"/>
    <property type="match status" value="1"/>
</dbReference>
<feature type="compositionally biased region" description="Basic residues" evidence="1">
    <location>
        <begin position="57"/>
        <end position="72"/>
    </location>
</feature>
<name>A0A8T0T916_PANVG</name>
<dbReference type="InterPro" id="IPR002016">
    <property type="entry name" value="Haem_peroxidase"/>
</dbReference>
<keyword evidence="4" id="KW-1185">Reference proteome</keyword>
<evidence type="ECO:0000259" key="2">
    <source>
        <dbReference type="PROSITE" id="PS50873"/>
    </source>
</evidence>
<dbReference type="Proteomes" id="UP000823388">
    <property type="component" value="Chromosome 4N"/>
</dbReference>
<dbReference type="EMBL" id="CM029044">
    <property type="protein sequence ID" value="KAG2608222.1"/>
    <property type="molecule type" value="Genomic_DNA"/>
</dbReference>
<evidence type="ECO:0000256" key="1">
    <source>
        <dbReference type="SAM" id="MobiDB-lite"/>
    </source>
</evidence>
<reference evidence="3" key="1">
    <citation type="submission" date="2020-05" db="EMBL/GenBank/DDBJ databases">
        <title>WGS assembly of Panicum virgatum.</title>
        <authorList>
            <person name="Lovell J.T."/>
            <person name="Jenkins J."/>
            <person name="Shu S."/>
            <person name="Juenger T.E."/>
            <person name="Schmutz J."/>
        </authorList>
    </citation>
    <scope>NUCLEOTIDE SEQUENCE</scope>
    <source>
        <strain evidence="3">AP13</strain>
    </source>
</reference>
<evidence type="ECO:0000313" key="3">
    <source>
        <dbReference type="EMBL" id="KAG2608222.1"/>
    </source>
</evidence>
<proteinExistence type="predicted"/>
<feature type="domain" description="Plant heme peroxidase family profile" evidence="2">
    <location>
        <begin position="116"/>
        <end position="216"/>
    </location>
</feature>
<accession>A0A8T0T916</accession>
<gene>
    <name evidence="3" type="ORF">PVAP13_4NG279138</name>
</gene>